<name>A0A518CWX6_9BACT</name>
<proteinExistence type="predicted"/>
<dbReference type="RefSeq" id="WP_145183963.1">
    <property type="nucleotide sequence ID" value="NZ_CP036290.1"/>
</dbReference>
<dbReference type="Pfam" id="PF05724">
    <property type="entry name" value="TPMT"/>
    <property type="match status" value="1"/>
</dbReference>
<dbReference type="PANTHER" id="PTHR32183:SF6">
    <property type="entry name" value="CYSTEINE SULFINATE DESULFINASE_CYSTEINE DESULFURASE AND RELATED ENZYMES"/>
    <property type="match status" value="1"/>
</dbReference>
<evidence type="ECO:0000256" key="4">
    <source>
        <dbReference type="ARBA" id="ARBA00022691"/>
    </source>
</evidence>
<evidence type="ECO:0000256" key="3">
    <source>
        <dbReference type="ARBA" id="ARBA00022679"/>
    </source>
</evidence>
<gene>
    <name evidence="6" type="ORF">Pla163_08340</name>
</gene>
<keyword evidence="1" id="KW-0597">Phosphoprotein</keyword>
<dbReference type="Proteomes" id="UP000319342">
    <property type="component" value="Chromosome"/>
</dbReference>
<dbReference type="InterPro" id="IPR008854">
    <property type="entry name" value="TPMT"/>
</dbReference>
<keyword evidence="3 6" id="KW-0808">Transferase</keyword>
<dbReference type="Gene3D" id="3.40.50.150">
    <property type="entry name" value="Vaccinia Virus protein VP39"/>
    <property type="match status" value="1"/>
</dbReference>
<evidence type="ECO:0000256" key="5">
    <source>
        <dbReference type="SAM" id="MobiDB-lite"/>
    </source>
</evidence>
<dbReference type="EMBL" id="CP036290">
    <property type="protein sequence ID" value="QDU83733.1"/>
    <property type="molecule type" value="Genomic_DNA"/>
</dbReference>
<accession>A0A518CWX6</accession>
<feature type="region of interest" description="Disordered" evidence="5">
    <location>
        <begin position="1"/>
        <end position="29"/>
    </location>
</feature>
<dbReference type="GO" id="GO:0032259">
    <property type="term" value="P:methylation"/>
    <property type="evidence" value="ECO:0007669"/>
    <property type="project" value="UniProtKB-KW"/>
</dbReference>
<dbReference type="InterPro" id="IPR029063">
    <property type="entry name" value="SAM-dependent_MTases_sf"/>
</dbReference>
<keyword evidence="2 6" id="KW-0489">Methyltransferase</keyword>
<organism evidence="6 7">
    <name type="scientific">Rohdeia mirabilis</name>
    <dbReference type="NCBI Taxonomy" id="2528008"/>
    <lineage>
        <taxon>Bacteria</taxon>
        <taxon>Pseudomonadati</taxon>
        <taxon>Planctomycetota</taxon>
        <taxon>Planctomycetia</taxon>
        <taxon>Planctomycetia incertae sedis</taxon>
        <taxon>Rohdeia</taxon>
    </lineage>
</organism>
<feature type="compositionally biased region" description="Basic and acidic residues" evidence="5">
    <location>
        <begin position="1"/>
        <end position="23"/>
    </location>
</feature>
<dbReference type="PROSITE" id="PS51585">
    <property type="entry name" value="SAM_MT_TPMT"/>
    <property type="match status" value="1"/>
</dbReference>
<dbReference type="GO" id="GO:0008757">
    <property type="term" value="F:S-adenosylmethionine-dependent methyltransferase activity"/>
    <property type="evidence" value="ECO:0007669"/>
    <property type="project" value="InterPro"/>
</dbReference>
<reference evidence="6 7" key="1">
    <citation type="submission" date="2019-02" db="EMBL/GenBank/DDBJ databases">
        <title>Deep-cultivation of Planctomycetes and their phenomic and genomic characterization uncovers novel biology.</title>
        <authorList>
            <person name="Wiegand S."/>
            <person name="Jogler M."/>
            <person name="Boedeker C."/>
            <person name="Pinto D."/>
            <person name="Vollmers J."/>
            <person name="Rivas-Marin E."/>
            <person name="Kohn T."/>
            <person name="Peeters S.H."/>
            <person name="Heuer A."/>
            <person name="Rast P."/>
            <person name="Oberbeckmann S."/>
            <person name="Bunk B."/>
            <person name="Jeske O."/>
            <person name="Meyerdierks A."/>
            <person name="Storesund J.E."/>
            <person name="Kallscheuer N."/>
            <person name="Luecker S."/>
            <person name="Lage O.M."/>
            <person name="Pohl T."/>
            <person name="Merkel B.J."/>
            <person name="Hornburger P."/>
            <person name="Mueller R.-W."/>
            <person name="Bruemmer F."/>
            <person name="Labrenz M."/>
            <person name="Spormann A.M."/>
            <person name="Op den Camp H."/>
            <person name="Overmann J."/>
            <person name="Amann R."/>
            <person name="Jetten M.S.M."/>
            <person name="Mascher T."/>
            <person name="Medema M.H."/>
            <person name="Devos D.P."/>
            <person name="Kaster A.-K."/>
            <person name="Ovreas L."/>
            <person name="Rohde M."/>
            <person name="Galperin M.Y."/>
            <person name="Jogler C."/>
        </authorList>
    </citation>
    <scope>NUCLEOTIDE SEQUENCE [LARGE SCALE GENOMIC DNA]</scope>
    <source>
        <strain evidence="6 7">Pla163</strain>
    </source>
</reference>
<keyword evidence="7" id="KW-1185">Reference proteome</keyword>
<dbReference type="CDD" id="cd02440">
    <property type="entry name" value="AdoMet_MTases"/>
    <property type="match status" value="1"/>
</dbReference>
<keyword evidence="4" id="KW-0949">S-adenosyl-L-methionine</keyword>
<evidence type="ECO:0000256" key="1">
    <source>
        <dbReference type="ARBA" id="ARBA00022553"/>
    </source>
</evidence>
<dbReference type="SUPFAM" id="SSF53335">
    <property type="entry name" value="S-adenosyl-L-methionine-dependent methyltransferases"/>
    <property type="match status" value="1"/>
</dbReference>
<evidence type="ECO:0000313" key="6">
    <source>
        <dbReference type="EMBL" id="QDU83733.1"/>
    </source>
</evidence>
<dbReference type="OrthoDB" id="9804312at2"/>
<protein>
    <submittedName>
        <fullName evidence="6">Thiopurine S-methyltransferase (TPMT)</fullName>
    </submittedName>
</protein>
<dbReference type="AlphaFoldDB" id="A0A518CWX6"/>
<evidence type="ECO:0000256" key="2">
    <source>
        <dbReference type="ARBA" id="ARBA00022603"/>
    </source>
</evidence>
<evidence type="ECO:0000313" key="7">
    <source>
        <dbReference type="Proteomes" id="UP000319342"/>
    </source>
</evidence>
<dbReference type="PANTHER" id="PTHR32183">
    <property type="match status" value="1"/>
</dbReference>
<sequence length="215" mass="23825">MNDEYPPKRAADWSQRYRDHDTPWDVGGPHPELARRIAAGELAPERVAPNSTEPHALVPGAGYGHDALALARAGWRVTALDFAEGTKAAPARELESLGGRFLAEDALAFGAPVTPDFGRYDLVFDHTFFCALHPDERPRWGTMVDRCLAPRGELVAIVFPGGKPHANGGPPWGTELEHVLAALGDGFECTLHEPVQETLERRDWAEFWGRFRRNR</sequence>